<proteinExistence type="predicted"/>
<organism evidence="1 2">
    <name type="scientific">Streptomonospora litoralis</name>
    <dbReference type="NCBI Taxonomy" id="2498135"/>
    <lineage>
        <taxon>Bacteria</taxon>
        <taxon>Bacillati</taxon>
        <taxon>Actinomycetota</taxon>
        <taxon>Actinomycetes</taxon>
        <taxon>Streptosporangiales</taxon>
        <taxon>Nocardiopsidaceae</taxon>
        <taxon>Streptomonospora</taxon>
    </lineage>
</organism>
<dbReference type="RefSeq" id="WP_131096827.1">
    <property type="nucleotide sequence ID" value="NZ_CP036455.1"/>
</dbReference>
<sequence>MSRNDTEPPEWDCRLCTRPDNTEEVCGYCGNPKEANASFPRSRRKDVPAASPCACAPTCVEDSSPGSSPRS</sequence>
<evidence type="ECO:0000313" key="2">
    <source>
        <dbReference type="Proteomes" id="UP000292235"/>
    </source>
</evidence>
<keyword evidence="2" id="KW-1185">Reference proteome</keyword>
<protein>
    <submittedName>
        <fullName evidence="1">Uncharacterized protein</fullName>
    </submittedName>
</protein>
<dbReference type="AlphaFoldDB" id="A0A4P6PZB1"/>
<dbReference type="KEGG" id="strr:EKD16_02125"/>
<reference evidence="1 2" key="1">
    <citation type="submission" date="2019-02" db="EMBL/GenBank/DDBJ databases">
        <authorList>
            <person name="Khodamoradi S."/>
            <person name="Hahnke R.L."/>
            <person name="Kaempfer P."/>
            <person name="Schumann P."/>
            <person name="Rohde M."/>
            <person name="Steinert M."/>
            <person name="Luzhetskyy A."/>
            <person name="Wink J."/>
            <person name="Ruckert C."/>
        </authorList>
    </citation>
    <scope>NUCLEOTIDE SEQUENCE [LARGE SCALE GENOMIC DNA]</scope>
    <source>
        <strain evidence="1 2">M2</strain>
    </source>
</reference>
<accession>A0A4P6PZB1</accession>
<gene>
    <name evidence="1" type="ORF">EKD16_02125</name>
</gene>
<name>A0A4P6PZB1_9ACTN</name>
<evidence type="ECO:0000313" key="1">
    <source>
        <dbReference type="EMBL" id="QBI52241.1"/>
    </source>
</evidence>
<dbReference type="Proteomes" id="UP000292235">
    <property type="component" value="Chromosome"/>
</dbReference>
<dbReference type="EMBL" id="CP036455">
    <property type="protein sequence ID" value="QBI52241.1"/>
    <property type="molecule type" value="Genomic_DNA"/>
</dbReference>